<feature type="domain" description="F-box" evidence="2">
    <location>
        <begin position="89"/>
        <end position="141"/>
    </location>
</feature>
<dbReference type="InterPro" id="IPR001810">
    <property type="entry name" value="F-box_dom"/>
</dbReference>
<dbReference type="Proteomes" id="UP000094020">
    <property type="component" value="Chromosome 10"/>
</dbReference>
<dbReference type="KEGG" id="kpin:30173967"/>
<keyword evidence="4" id="KW-1185">Reference proteome</keyword>
<evidence type="ECO:0000256" key="1">
    <source>
        <dbReference type="SAM" id="MobiDB-lite"/>
    </source>
</evidence>
<gene>
    <name evidence="3" type="ORF">I206_106856</name>
</gene>
<organism evidence="3 4">
    <name type="scientific">Kwoniella pini CBS 10737</name>
    <dbReference type="NCBI Taxonomy" id="1296096"/>
    <lineage>
        <taxon>Eukaryota</taxon>
        <taxon>Fungi</taxon>
        <taxon>Dikarya</taxon>
        <taxon>Basidiomycota</taxon>
        <taxon>Agaricomycotina</taxon>
        <taxon>Tremellomycetes</taxon>
        <taxon>Tremellales</taxon>
        <taxon>Cryptococcaceae</taxon>
        <taxon>Kwoniella</taxon>
    </lineage>
</organism>
<dbReference type="AlphaFoldDB" id="A0AAJ8MTJ5"/>
<dbReference type="GeneID" id="30173967"/>
<evidence type="ECO:0000259" key="2">
    <source>
        <dbReference type="PROSITE" id="PS50181"/>
    </source>
</evidence>
<feature type="compositionally biased region" description="Low complexity" evidence="1">
    <location>
        <begin position="43"/>
        <end position="67"/>
    </location>
</feature>
<feature type="region of interest" description="Disordered" evidence="1">
    <location>
        <begin position="1"/>
        <end position="80"/>
    </location>
</feature>
<dbReference type="RefSeq" id="XP_070059518.1">
    <property type="nucleotide sequence ID" value="XM_070203417.1"/>
</dbReference>
<name>A0AAJ8MTJ5_9TREE</name>
<protein>
    <recommendedName>
        <fullName evidence="2">F-box domain-containing protein</fullName>
    </recommendedName>
</protein>
<dbReference type="EMBL" id="CP144528">
    <property type="protein sequence ID" value="WWC72892.1"/>
    <property type="molecule type" value="Genomic_DNA"/>
</dbReference>
<evidence type="ECO:0000313" key="3">
    <source>
        <dbReference type="EMBL" id="WWC72892.1"/>
    </source>
</evidence>
<evidence type="ECO:0000313" key="4">
    <source>
        <dbReference type="Proteomes" id="UP000094020"/>
    </source>
</evidence>
<feature type="region of interest" description="Disordered" evidence="1">
    <location>
        <begin position="453"/>
        <end position="478"/>
    </location>
</feature>
<feature type="compositionally biased region" description="Basic and acidic residues" evidence="1">
    <location>
        <begin position="453"/>
        <end position="472"/>
    </location>
</feature>
<reference evidence="3" key="2">
    <citation type="submission" date="2024-02" db="EMBL/GenBank/DDBJ databases">
        <title>Comparative genomics of Cryptococcus and Kwoniella reveals pathogenesis evolution and contrasting modes of karyotype evolution via chromosome fusion or intercentromeric recombination.</title>
        <authorList>
            <person name="Coelho M.A."/>
            <person name="David-Palma M."/>
            <person name="Shea T."/>
            <person name="Bowers K."/>
            <person name="McGinley-Smith S."/>
            <person name="Mohammad A.W."/>
            <person name="Gnirke A."/>
            <person name="Yurkov A.M."/>
            <person name="Nowrousian M."/>
            <person name="Sun S."/>
            <person name="Cuomo C.A."/>
            <person name="Heitman J."/>
        </authorList>
    </citation>
    <scope>NUCLEOTIDE SEQUENCE</scope>
    <source>
        <strain evidence="3">CBS 10737</strain>
    </source>
</reference>
<dbReference type="SUPFAM" id="SSF81383">
    <property type="entry name" value="F-box domain"/>
    <property type="match status" value="1"/>
</dbReference>
<reference evidence="3" key="1">
    <citation type="submission" date="2013-07" db="EMBL/GenBank/DDBJ databases">
        <authorList>
            <consortium name="The Broad Institute Genome Sequencing Platform"/>
            <person name="Cuomo C."/>
            <person name="Litvintseva A."/>
            <person name="Chen Y."/>
            <person name="Heitman J."/>
            <person name="Sun S."/>
            <person name="Springer D."/>
            <person name="Dromer F."/>
            <person name="Young S.K."/>
            <person name="Zeng Q."/>
            <person name="Gargeya S."/>
            <person name="Fitzgerald M."/>
            <person name="Abouelleil A."/>
            <person name="Alvarado L."/>
            <person name="Berlin A.M."/>
            <person name="Chapman S.B."/>
            <person name="Dewar J."/>
            <person name="Goldberg J."/>
            <person name="Griggs A."/>
            <person name="Gujja S."/>
            <person name="Hansen M."/>
            <person name="Howarth C."/>
            <person name="Imamovic A."/>
            <person name="Larimer J."/>
            <person name="McCowan C."/>
            <person name="Murphy C."/>
            <person name="Pearson M."/>
            <person name="Priest M."/>
            <person name="Roberts A."/>
            <person name="Saif S."/>
            <person name="Shea T."/>
            <person name="Sykes S."/>
            <person name="Wortman J."/>
            <person name="Nusbaum C."/>
            <person name="Birren B."/>
        </authorList>
    </citation>
    <scope>NUCLEOTIDE SEQUENCE</scope>
    <source>
        <strain evidence="3">CBS 10737</strain>
    </source>
</reference>
<dbReference type="PROSITE" id="PS50181">
    <property type="entry name" value="FBOX"/>
    <property type="match status" value="1"/>
</dbReference>
<feature type="compositionally biased region" description="Polar residues" evidence="1">
    <location>
        <begin position="68"/>
        <end position="80"/>
    </location>
</feature>
<proteinExistence type="predicted"/>
<dbReference type="InterPro" id="IPR036047">
    <property type="entry name" value="F-box-like_dom_sf"/>
</dbReference>
<sequence>MSRSVIDRLSGCPITHNNQSGSSSSTTASTSTSISTPPPLTNIASSSRPRSISPASTPLTPLSDTTSMNDLPTANTSSTFLSPFTPQLQSPLLRAPSEIIQKVLSVSGGDQVQTIAKVAKVCRELRSIIYGDNDQSLWRNIYLEHYDDPRLTGTYTSIKLSSNIDWKKRVQDRELVGKLFQHGNVDNSEEANGHSELIISTLLEMYLDLPALQPTTNSSESEDSFNSPLLSKWLSSALFKSIYERNYFLPSSSLPDTKQPIPFPKRVNRKPVDPTISRLHCLIPPMYNDESSRDREWRGHVRESVYNAANYQENNDYGPFTEDGKVDWALVDAISSEDLVCNAQEIIDTEPDAWLPAVQPMSHGIEPVRGWGYDDLRRPDNLTEDDIWDWAGVEGSWCGCYAFMDYSDWAMMNHEQLGIHIGRPQNIDLSTYHEALGDLMKLELKICTDPNADGKRSTRCENHEFEQRDRRNPLPSIETDLPKSNLLPPIYFHGSSTPYPGGDQLTPTLPQNAIRGMVTLTFDDPPQVRWTMIIRYRGQDRWRLECVQVGGRGSKRGFFGIWSDASRAEHSPYGPAWYWKV</sequence>
<feature type="compositionally biased region" description="Low complexity" evidence="1">
    <location>
        <begin position="20"/>
        <end position="35"/>
    </location>
</feature>
<accession>A0AAJ8MTJ5</accession>
<dbReference type="Gene3D" id="1.20.1280.50">
    <property type="match status" value="1"/>
</dbReference>